<dbReference type="InterPro" id="IPR004692">
    <property type="entry name" value="SecG"/>
</dbReference>
<name>A0ABS1SFJ4_9MICO</name>
<feature type="transmembrane region" description="Helical" evidence="10">
    <location>
        <begin position="58"/>
        <end position="81"/>
    </location>
</feature>
<organism evidence="11 12">
    <name type="scientific">Leucobacter chromiireducens subsp. solipictus</name>
    <dbReference type="NCBI Taxonomy" id="398235"/>
    <lineage>
        <taxon>Bacteria</taxon>
        <taxon>Bacillati</taxon>
        <taxon>Actinomycetota</taxon>
        <taxon>Actinomycetes</taxon>
        <taxon>Micrococcales</taxon>
        <taxon>Microbacteriaceae</taxon>
        <taxon>Leucobacter</taxon>
    </lineage>
</organism>
<evidence type="ECO:0000256" key="10">
    <source>
        <dbReference type="RuleBase" id="RU365087"/>
    </source>
</evidence>
<keyword evidence="8 10" id="KW-0472">Membrane</keyword>
<evidence type="ECO:0000256" key="1">
    <source>
        <dbReference type="ARBA" id="ARBA00004141"/>
    </source>
</evidence>
<keyword evidence="4 10" id="KW-0812">Transmembrane</keyword>
<comment type="subcellular location">
    <subcellularLocation>
        <location evidence="10">Cell membrane</location>
        <topology evidence="10">Multi-pass membrane protein</topology>
    </subcellularLocation>
    <subcellularLocation>
        <location evidence="1">Membrane</location>
        <topology evidence="1">Multi-pass membrane protein</topology>
    </subcellularLocation>
</comment>
<sequence>MLILKIALIVILVITSLLLTLFILLHKGRGGGLSDMFGGGVTSSLGSSGVAERNLNRLTVIVSIVWVVSIVGLGLVARFSVV</sequence>
<evidence type="ECO:0000256" key="5">
    <source>
        <dbReference type="ARBA" id="ARBA00022927"/>
    </source>
</evidence>
<comment type="similarity">
    <text evidence="2 10">Belongs to the SecG family.</text>
</comment>
<evidence type="ECO:0000313" key="11">
    <source>
        <dbReference type="EMBL" id="MBL3679316.1"/>
    </source>
</evidence>
<dbReference type="Pfam" id="PF03840">
    <property type="entry name" value="SecG"/>
    <property type="match status" value="1"/>
</dbReference>
<keyword evidence="10" id="KW-1003">Cell membrane</keyword>
<evidence type="ECO:0000256" key="4">
    <source>
        <dbReference type="ARBA" id="ARBA00022692"/>
    </source>
</evidence>
<dbReference type="RefSeq" id="WP_202344595.1">
    <property type="nucleotide sequence ID" value="NZ_BAAAPI010000015.1"/>
</dbReference>
<evidence type="ECO:0000256" key="6">
    <source>
        <dbReference type="ARBA" id="ARBA00022989"/>
    </source>
</evidence>
<keyword evidence="3 10" id="KW-0813">Transport</keyword>
<dbReference type="NCBIfam" id="TIGR00810">
    <property type="entry name" value="secG"/>
    <property type="match status" value="1"/>
</dbReference>
<gene>
    <name evidence="11" type="primary">secG</name>
    <name evidence="11" type="ORF">D3230_08390</name>
</gene>
<keyword evidence="6 10" id="KW-1133">Transmembrane helix</keyword>
<evidence type="ECO:0000313" key="12">
    <source>
        <dbReference type="Proteomes" id="UP001645859"/>
    </source>
</evidence>
<keyword evidence="5 10" id="KW-0653">Protein transport</keyword>
<evidence type="ECO:0000256" key="9">
    <source>
        <dbReference type="ARBA" id="ARBA00025182"/>
    </source>
</evidence>
<protein>
    <recommendedName>
        <fullName evidence="10">Protein-export membrane protein SecG</fullName>
    </recommendedName>
</protein>
<keyword evidence="12" id="KW-1185">Reference proteome</keyword>
<proteinExistence type="inferred from homology"/>
<feature type="transmembrane region" description="Helical" evidence="10">
    <location>
        <begin position="6"/>
        <end position="25"/>
    </location>
</feature>
<comment type="caution">
    <text evidence="11">The sequence shown here is derived from an EMBL/GenBank/DDBJ whole genome shotgun (WGS) entry which is preliminary data.</text>
</comment>
<dbReference type="EMBL" id="QYAC01000004">
    <property type="protein sequence ID" value="MBL3679316.1"/>
    <property type="molecule type" value="Genomic_DNA"/>
</dbReference>
<evidence type="ECO:0000256" key="3">
    <source>
        <dbReference type="ARBA" id="ARBA00022448"/>
    </source>
</evidence>
<evidence type="ECO:0000256" key="2">
    <source>
        <dbReference type="ARBA" id="ARBA00008445"/>
    </source>
</evidence>
<reference evidence="11 12" key="1">
    <citation type="submission" date="2018-09" db="EMBL/GenBank/DDBJ databases">
        <title>Comparative genomics of Leucobacter spp.</title>
        <authorList>
            <person name="Reis A.C."/>
            <person name="Kolvenbach B.A."/>
            <person name="Corvini P.F.X."/>
            <person name="Nunes O.C."/>
        </authorList>
    </citation>
    <scope>NUCLEOTIDE SEQUENCE [LARGE SCALE GENOMIC DNA]</scope>
    <source>
        <strain evidence="11 12">TAN 31504</strain>
    </source>
</reference>
<keyword evidence="7 10" id="KW-0811">Translocation</keyword>
<evidence type="ECO:0000256" key="7">
    <source>
        <dbReference type="ARBA" id="ARBA00023010"/>
    </source>
</evidence>
<accession>A0ABS1SFJ4</accession>
<dbReference type="PRINTS" id="PR01651">
    <property type="entry name" value="SECGEXPORT"/>
</dbReference>
<dbReference type="Proteomes" id="UP001645859">
    <property type="component" value="Unassembled WGS sequence"/>
</dbReference>
<evidence type="ECO:0000256" key="8">
    <source>
        <dbReference type="ARBA" id="ARBA00023136"/>
    </source>
</evidence>
<comment type="function">
    <text evidence="9 10">Involved in protein export. Participates in an early event of protein translocation.</text>
</comment>